<name>A0A1F8FAG5_9BACT</name>
<evidence type="ECO:0008006" key="3">
    <source>
        <dbReference type="Google" id="ProtNLM"/>
    </source>
</evidence>
<dbReference type="PANTHER" id="PTHR34504">
    <property type="entry name" value="ANTITOXIN HICB"/>
    <property type="match status" value="1"/>
</dbReference>
<gene>
    <name evidence="1" type="ORF">A3J46_02245</name>
</gene>
<dbReference type="InterPro" id="IPR035069">
    <property type="entry name" value="TTHA1013/TTHA0281-like"/>
</dbReference>
<accession>A0A1F8FAG5</accession>
<evidence type="ECO:0000313" key="1">
    <source>
        <dbReference type="EMBL" id="OGN09560.1"/>
    </source>
</evidence>
<evidence type="ECO:0000313" key="2">
    <source>
        <dbReference type="Proteomes" id="UP000177167"/>
    </source>
</evidence>
<dbReference type="Gene3D" id="3.30.160.250">
    <property type="match status" value="1"/>
</dbReference>
<comment type="caution">
    <text evidence="1">The sequence shown here is derived from an EMBL/GenBank/DDBJ whole genome shotgun (WGS) entry which is preliminary data.</text>
</comment>
<reference evidence="1 2" key="1">
    <citation type="journal article" date="2016" name="Nat. Commun.">
        <title>Thousands of microbial genomes shed light on interconnected biogeochemical processes in an aquifer system.</title>
        <authorList>
            <person name="Anantharaman K."/>
            <person name="Brown C.T."/>
            <person name="Hug L.A."/>
            <person name="Sharon I."/>
            <person name="Castelle C.J."/>
            <person name="Probst A.J."/>
            <person name="Thomas B.C."/>
            <person name="Singh A."/>
            <person name="Wilkins M.J."/>
            <person name="Karaoz U."/>
            <person name="Brodie E.L."/>
            <person name="Williams K.H."/>
            <person name="Hubbard S.S."/>
            <person name="Banfield J.F."/>
        </authorList>
    </citation>
    <scope>NUCLEOTIDE SEQUENCE [LARGE SCALE GENOMIC DNA]</scope>
</reference>
<dbReference type="SUPFAM" id="SSF143100">
    <property type="entry name" value="TTHA1013/TTHA0281-like"/>
    <property type="match status" value="1"/>
</dbReference>
<dbReference type="PANTHER" id="PTHR34504:SF2">
    <property type="entry name" value="UPF0150 PROTEIN SSL0259"/>
    <property type="match status" value="1"/>
</dbReference>
<organism evidence="1 2">
    <name type="scientific">Candidatus Yanofskybacteria bacterium RIFCSPHIGHO2_02_FULL_41_11</name>
    <dbReference type="NCBI Taxonomy" id="1802675"/>
    <lineage>
        <taxon>Bacteria</taxon>
        <taxon>Candidatus Yanofskyibacteriota</taxon>
    </lineage>
</organism>
<dbReference type="AlphaFoldDB" id="A0A1F8FAG5"/>
<sequence length="69" mass="7940">MLKKSTIIINKEGKWYVAKSAELGVVSQGRTLEQAEKNLKEAIELYLEDQPEKRRDLISGMPHISWLDL</sequence>
<proteinExistence type="predicted"/>
<dbReference type="InterPro" id="IPR051404">
    <property type="entry name" value="TA_system_antitoxin"/>
</dbReference>
<protein>
    <recommendedName>
        <fullName evidence="3">HicB family protein</fullName>
    </recommendedName>
</protein>
<dbReference type="Proteomes" id="UP000177167">
    <property type="component" value="Unassembled WGS sequence"/>
</dbReference>
<dbReference type="EMBL" id="MGJP01000032">
    <property type="protein sequence ID" value="OGN09560.1"/>
    <property type="molecule type" value="Genomic_DNA"/>
</dbReference>